<feature type="transmembrane region" description="Helical" evidence="7">
    <location>
        <begin position="110"/>
        <end position="136"/>
    </location>
</feature>
<feature type="transmembrane region" description="Helical" evidence="7">
    <location>
        <begin position="253"/>
        <end position="273"/>
    </location>
</feature>
<dbReference type="GO" id="GO:0055085">
    <property type="term" value="P:transmembrane transport"/>
    <property type="evidence" value="ECO:0007669"/>
    <property type="project" value="InterPro"/>
</dbReference>
<evidence type="ECO:0000313" key="11">
    <source>
        <dbReference type="Proteomes" id="UP000215005"/>
    </source>
</evidence>
<accession>A0A223S9W7</accession>
<dbReference type="InterPro" id="IPR000515">
    <property type="entry name" value="MetI-like"/>
</dbReference>
<dbReference type="OrthoDB" id="34224at2"/>
<evidence type="ECO:0000256" key="7">
    <source>
        <dbReference type="RuleBase" id="RU363032"/>
    </source>
</evidence>
<keyword evidence="4 7" id="KW-0812">Transmembrane</keyword>
<dbReference type="AlphaFoldDB" id="A0A223S9W7"/>
<comment type="similarity">
    <text evidence="7">Belongs to the binding-protein-dependent transport system permease family.</text>
</comment>
<dbReference type="Pfam" id="PF00528">
    <property type="entry name" value="BPD_transp_1"/>
    <property type="match status" value="1"/>
</dbReference>
<feature type="transmembrane region" description="Helical" evidence="7">
    <location>
        <begin position="198"/>
        <end position="223"/>
    </location>
</feature>
<evidence type="ECO:0000313" key="10">
    <source>
        <dbReference type="EMBL" id="ASU84925.1"/>
    </source>
</evidence>
<dbReference type="RefSeq" id="WP_017619674.1">
    <property type="nucleotide sequence ID" value="NZ_ANBG01000254.1"/>
</dbReference>
<evidence type="ECO:0000256" key="4">
    <source>
        <dbReference type="ARBA" id="ARBA00022692"/>
    </source>
</evidence>
<dbReference type="PANTHER" id="PTHR30193">
    <property type="entry name" value="ABC TRANSPORTER PERMEASE PROTEIN"/>
    <property type="match status" value="1"/>
</dbReference>
<evidence type="ECO:0000256" key="3">
    <source>
        <dbReference type="ARBA" id="ARBA00022475"/>
    </source>
</evidence>
<dbReference type="GO" id="GO:0005886">
    <property type="term" value="C:plasma membrane"/>
    <property type="evidence" value="ECO:0007669"/>
    <property type="project" value="UniProtKB-SubCell"/>
</dbReference>
<dbReference type="SUPFAM" id="SSF161098">
    <property type="entry name" value="MetI-like"/>
    <property type="match status" value="1"/>
</dbReference>
<feature type="domain" description="ABC transmembrane type-1" evidence="9">
    <location>
        <begin position="114"/>
        <end position="329"/>
    </location>
</feature>
<evidence type="ECO:0000259" key="9">
    <source>
        <dbReference type="PROSITE" id="PS50928"/>
    </source>
</evidence>
<keyword evidence="11" id="KW-1185">Reference proteome</keyword>
<dbReference type="KEGG" id="ngv:CDO52_20905"/>
<proteinExistence type="inferred from homology"/>
<sequence length="340" mass="37710">MRVLNRSGGTADAGPPAPAPPGAQAPQAPGGRGKGHRQGRGRWQALRSWLDLRVSPYLFVAPYFVLFGVFGLFPVLFTFWISLHDWGLLAGNQGFAGLDNYAFLVGDAKFWQALVNTLGIFVLAVVPQLMLSLLLADTLNRRIRWRGFFRAGVILPYVTSIAAMAVVFGQLFGRDFGLVNYALDVVGLSPVDWPNQRLASWAAIAVMIDWRWTGFNTLIYLAAMQAIPRELYEASAIDGASRMRQFWQITIPMVRPTILFTVIISTIGQMQLFTEPVVFGRGYEGGTQGQFQTVAMLMFQEVMEYQNFGYGAAIAWVIFLLIVLFAVINLLFVSRIRGAA</sequence>
<feature type="transmembrane region" description="Helical" evidence="7">
    <location>
        <begin position="308"/>
        <end position="332"/>
    </location>
</feature>
<gene>
    <name evidence="10" type="ORF">CDO52_20905</name>
</gene>
<keyword evidence="2 7" id="KW-0813">Transport</keyword>
<dbReference type="EMBL" id="CP022753">
    <property type="protein sequence ID" value="ASU84925.1"/>
    <property type="molecule type" value="Genomic_DNA"/>
</dbReference>
<keyword evidence="3" id="KW-1003">Cell membrane</keyword>
<dbReference type="InterPro" id="IPR051393">
    <property type="entry name" value="ABC_transporter_permease"/>
</dbReference>
<dbReference type="InterPro" id="IPR035906">
    <property type="entry name" value="MetI-like_sf"/>
</dbReference>
<name>A0A223S9W7_9ACTN</name>
<dbReference type="Proteomes" id="UP000215005">
    <property type="component" value="Chromosome"/>
</dbReference>
<evidence type="ECO:0000256" key="5">
    <source>
        <dbReference type="ARBA" id="ARBA00022989"/>
    </source>
</evidence>
<evidence type="ECO:0000256" key="2">
    <source>
        <dbReference type="ARBA" id="ARBA00022448"/>
    </source>
</evidence>
<comment type="subcellular location">
    <subcellularLocation>
        <location evidence="1 7">Cell membrane</location>
        <topology evidence="1 7">Multi-pass membrane protein</topology>
    </subcellularLocation>
</comment>
<dbReference type="PROSITE" id="PS50928">
    <property type="entry name" value="ABC_TM1"/>
    <property type="match status" value="1"/>
</dbReference>
<feature type="region of interest" description="Disordered" evidence="8">
    <location>
        <begin position="1"/>
        <end position="39"/>
    </location>
</feature>
<keyword evidence="5 7" id="KW-1133">Transmembrane helix</keyword>
<evidence type="ECO:0000256" key="8">
    <source>
        <dbReference type="SAM" id="MobiDB-lite"/>
    </source>
</evidence>
<feature type="transmembrane region" description="Helical" evidence="7">
    <location>
        <begin position="57"/>
        <end position="81"/>
    </location>
</feature>
<dbReference type="CDD" id="cd06261">
    <property type="entry name" value="TM_PBP2"/>
    <property type="match status" value="1"/>
</dbReference>
<evidence type="ECO:0000256" key="1">
    <source>
        <dbReference type="ARBA" id="ARBA00004651"/>
    </source>
</evidence>
<dbReference type="Gene3D" id="1.10.3720.10">
    <property type="entry name" value="MetI-like"/>
    <property type="match status" value="1"/>
</dbReference>
<feature type="transmembrane region" description="Helical" evidence="7">
    <location>
        <begin position="148"/>
        <end position="172"/>
    </location>
</feature>
<evidence type="ECO:0000256" key="6">
    <source>
        <dbReference type="ARBA" id="ARBA00023136"/>
    </source>
</evidence>
<keyword evidence="6 7" id="KW-0472">Membrane</keyword>
<organism evidence="10 11">
    <name type="scientific">Nocardiopsis gilva YIM 90087</name>
    <dbReference type="NCBI Taxonomy" id="1235441"/>
    <lineage>
        <taxon>Bacteria</taxon>
        <taxon>Bacillati</taxon>
        <taxon>Actinomycetota</taxon>
        <taxon>Actinomycetes</taxon>
        <taxon>Streptosporangiales</taxon>
        <taxon>Nocardiopsidaceae</taxon>
        <taxon>Nocardiopsis</taxon>
    </lineage>
</organism>
<dbReference type="PANTHER" id="PTHR30193:SF37">
    <property type="entry name" value="INNER MEMBRANE ABC TRANSPORTER PERMEASE PROTEIN YCJO"/>
    <property type="match status" value="1"/>
</dbReference>
<reference evidence="10 11" key="1">
    <citation type="submission" date="2017-08" db="EMBL/GenBank/DDBJ databases">
        <title>The complete genome sequence of Nocardiopsis gilva YIM 90087.</title>
        <authorList>
            <person name="Yin M."/>
            <person name="Tang S."/>
        </authorList>
    </citation>
    <scope>NUCLEOTIDE SEQUENCE [LARGE SCALE GENOMIC DNA]</scope>
    <source>
        <strain evidence="10 11">YIM 90087</strain>
    </source>
</reference>
<protein>
    <submittedName>
        <fullName evidence="10">Sugar ABC transporter permease</fullName>
    </submittedName>
</protein>